<comment type="caution">
    <text evidence="10">The sequence shown here is derived from an EMBL/GenBank/DDBJ whole genome shotgun (WGS) entry which is preliminary data.</text>
</comment>
<protein>
    <recommendedName>
        <fullName evidence="9">Nuclear pore complex protein Nup85</fullName>
    </recommendedName>
</protein>
<dbReference type="GO" id="GO:0006406">
    <property type="term" value="P:mRNA export from nucleus"/>
    <property type="evidence" value="ECO:0007669"/>
    <property type="project" value="TreeGrafter"/>
</dbReference>
<dbReference type="EMBL" id="JAEHOC010000066">
    <property type="protein sequence ID" value="KAG2424399.1"/>
    <property type="molecule type" value="Genomic_DNA"/>
</dbReference>
<dbReference type="Pfam" id="PF07575">
    <property type="entry name" value="Nucleopor_Nup85"/>
    <property type="match status" value="1"/>
</dbReference>
<proteinExistence type="inferred from homology"/>
<evidence type="ECO:0000256" key="4">
    <source>
        <dbReference type="ARBA" id="ARBA00022816"/>
    </source>
</evidence>
<keyword evidence="3 9" id="KW-0813">Transport</keyword>
<keyword evidence="8 9" id="KW-0539">Nucleus</keyword>
<keyword evidence="5 9" id="KW-0653">Protein transport</keyword>
<evidence type="ECO:0000256" key="6">
    <source>
        <dbReference type="ARBA" id="ARBA00023010"/>
    </source>
</evidence>
<keyword evidence="9" id="KW-0472">Membrane</keyword>
<accession>A0A835SLA3</accession>
<comment type="subunit">
    <text evidence="9">Component of the nuclear pore complex (NPC).</text>
</comment>
<dbReference type="OrthoDB" id="17644at2759"/>
<dbReference type="GO" id="GO:0031080">
    <property type="term" value="C:nuclear pore outer ring"/>
    <property type="evidence" value="ECO:0007669"/>
    <property type="project" value="TreeGrafter"/>
</dbReference>
<evidence type="ECO:0000313" key="10">
    <source>
        <dbReference type="EMBL" id="KAG2424399.1"/>
    </source>
</evidence>
<keyword evidence="7 9" id="KW-0906">Nuclear pore complex</keyword>
<dbReference type="InterPro" id="IPR011502">
    <property type="entry name" value="Nucleoporin_Nup85"/>
</dbReference>
<keyword evidence="4 9" id="KW-0509">mRNA transport</keyword>
<comment type="similarity">
    <text evidence="2 9">Belongs to the nucleoporin Nup85 family.</text>
</comment>
<gene>
    <name evidence="10" type="ORF">HXX76_014608</name>
</gene>
<dbReference type="GO" id="GO:0045893">
    <property type="term" value="P:positive regulation of DNA-templated transcription"/>
    <property type="evidence" value="ECO:0007669"/>
    <property type="project" value="TreeGrafter"/>
</dbReference>
<keyword evidence="11" id="KW-1185">Reference proteome</keyword>
<sequence length="888" mass="86569">MSADGPTTSVPVAPGSRLHFSWGLGSELRLMDVQDPSTQEGGEGGHATQLSWGQVSAANRIIAFGTAEAYAEVQRSRLAGARDDAHLARVAAYGRAVRERLLSLRDAGGAGGDAAGGDDDGGLAALEAALWQLLEVFFVDAPRNDGNLGEDFVSWLALHGDALAALTGQPTLGGRLEELKADAASADAAPDYWPLLRRLVALGRTAEALELLDCHDAKRAALGGAAGAGALQQPGLRAQLELLDCLHVLLKRLPRLASSSSSGAAAAAGAGAGGGAGQQPQGRRDAAARAYGSLAEFGAARAVWRREAGDIAAAEGLFAAAAAASRRTAEGVRSVLGVLLGEPAALRAATTDWLEAAAAEVVHAAPDGLGAGGGGGGSAAGGGVVSANQLGALLAAAQAARRGEGASGLLDLLAELLQALCDADVAGVVTVLSNSGVASAWLMAHSLELIAAYVAAGGATGALVPAGGGAGGAAASGGGLLSRRLAVSGCDLMEYFRLAWAESLLPVGVLGGGWALALGYLAWCPTHGAAAAEALMEALPVDSRDTRGLEKTLAACRRLGLGAAAAVLCRVAGVDALGRGMLGAGAQWMVRASDPRRTAAALALVGGAVEEALLARMVGGGGSGGAASAGGAGGGGAAGASLGGASYRAAALQLPGGDELEALLEWLPGGGGGSSSGVAEDAGGGASSGGSGGRGLAAFLVDVLRLSRAMGALGAARDSNASPEDARVTEALCAGRAALLSMARRRTPPRRLCLPLLFYCIPLLEASAAGGRLFSSADMQELLAWAGECARGGATAPGGGAWALGVGGGLGGGLGPKGLGALAAAVGVPERYAKDVQLALVRAVARSHVMENSGGGAAAGAGAGAGAFGASGLGAGAAARQVAVGGRL</sequence>
<dbReference type="GO" id="GO:0031965">
    <property type="term" value="C:nuclear membrane"/>
    <property type="evidence" value="ECO:0007669"/>
    <property type="project" value="UniProtKB-UniRule"/>
</dbReference>
<dbReference type="PANTHER" id="PTHR13373">
    <property type="entry name" value="FROUNT PROTEIN-RELATED"/>
    <property type="match status" value="1"/>
</dbReference>
<evidence type="ECO:0000256" key="9">
    <source>
        <dbReference type="RuleBase" id="RU365073"/>
    </source>
</evidence>
<keyword evidence="6 9" id="KW-0811">Translocation</keyword>
<reference evidence="10" key="1">
    <citation type="journal article" date="2020" name="bioRxiv">
        <title>Comparative genomics of Chlamydomonas.</title>
        <authorList>
            <person name="Craig R.J."/>
            <person name="Hasan A.R."/>
            <person name="Ness R.W."/>
            <person name="Keightley P.D."/>
        </authorList>
    </citation>
    <scope>NUCLEOTIDE SEQUENCE</scope>
    <source>
        <strain evidence="10">SAG 7.73</strain>
    </source>
</reference>
<evidence type="ECO:0000313" key="11">
    <source>
        <dbReference type="Proteomes" id="UP000650467"/>
    </source>
</evidence>
<dbReference type="AlphaFoldDB" id="A0A835SLA3"/>
<comment type="function">
    <text evidence="9">Functions as a component of the nuclear pore complex (NPC).</text>
</comment>
<organism evidence="10 11">
    <name type="scientific">Chlamydomonas incerta</name>
    <dbReference type="NCBI Taxonomy" id="51695"/>
    <lineage>
        <taxon>Eukaryota</taxon>
        <taxon>Viridiplantae</taxon>
        <taxon>Chlorophyta</taxon>
        <taxon>core chlorophytes</taxon>
        <taxon>Chlorophyceae</taxon>
        <taxon>CS clade</taxon>
        <taxon>Chlamydomonadales</taxon>
        <taxon>Chlamydomonadaceae</taxon>
        <taxon>Chlamydomonas</taxon>
    </lineage>
</organism>
<evidence type="ECO:0000256" key="5">
    <source>
        <dbReference type="ARBA" id="ARBA00022927"/>
    </source>
</evidence>
<dbReference type="Proteomes" id="UP000650467">
    <property type="component" value="Unassembled WGS sequence"/>
</dbReference>
<evidence type="ECO:0000256" key="8">
    <source>
        <dbReference type="ARBA" id="ARBA00023242"/>
    </source>
</evidence>
<dbReference type="GO" id="GO:0017056">
    <property type="term" value="F:structural constituent of nuclear pore"/>
    <property type="evidence" value="ECO:0007669"/>
    <property type="project" value="TreeGrafter"/>
</dbReference>
<evidence type="ECO:0000256" key="7">
    <source>
        <dbReference type="ARBA" id="ARBA00023132"/>
    </source>
</evidence>
<evidence type="ECO:0000256" key="3">
    <source>
        <dbReference type="ARBA" id="ARBA00022448"/>
    </source>
</evidence>
<dbReference type="PANTHER" id="PTHR13373:SF21">
    <property type="entry name" value="NUCLEAR PORE COMPLEX PROTEIN NUP85"/>
    <property type="match status" value="1"/>
</dbReference>
<name>A0A835SLA3_CHLIN</name>
<evidence type="ECO:0000256" key="2">
    <source>
        <dbReference type="ARBA" id="ARBA00005573"/>
    </source>
</evidence>
<dbReference type="GO" id="GO:0006606">
    <property type="term" value="P:protein import into nucleus"/>
    <property type="evidence" value="ECO:0007669"/>
    <property type="project" value="TreeGrafter"/>
</dbReference>
<evidence type="ECO:0000256" key="1">
    <source>
        <dbReference type="ARBA" id="ARBA00004567"/>
    </source>
</evidence>
<comment type="subcellular location">
    <subcellularLocation>
        <location evidence="1 9">Nucleus</location>
        <location evidence="1 9">Nuclear pore complex</location>
    </subcellularLocation>
</comment>